<keyword evidence="9" id="KW-1185">Reference proteome</keyword>
<dbReference type="SUPFAM" id="SSF103473">
    <property type="entry name" value="MFS general substrate transporter"/>
    <property type="match status" value="1"/>
</dbReference>
<dbReference type="Gene3D" id="1.20.1250.20">
    <property type="entry name" value="MFS general substrate transporter like domains"/>
    <property type="match status" value="2"/>
</dbReference>
<keyword evidence="2" id="KW-0813">Transport</keyword>
<dbReference type="OrthoDB" id="440755at2759"/>
<feature type="domain" description="Major facilitator superfamily (MFS) profile" evidence="7">
    <location>
        <begin position="20"/>
        <end position="471"/>
    </location>
</feature>
<dbReference type="GO" id="GO:0016020">
    <property type="term" value="C:membrane"/>
    <property type="evidence" value="ECO:0007669"/>
    <property type="project" value="UniProtKB-SubCell"/>
</dbReference>
<keyword evidence="5 6" id="KW-0472">Membrane</keyword>
<proteinExistence type="predicted"/>
<feature type="transmembrane region" description="Helical" evidence="6">
    <location>
        <begin position="365"/>
        <end position="391"/>
    </location>
</feature>
<evidence type="ECO:0000259" key="7">
    <source>
        <dbReference type="PROSITE" id="PS50850"/>
    </source>
</evidence>
<feature type="transmembrane region" description="Helical" evidence="6">
    <location>
        <begin position="308"/>
        <end position="328"/>
    </location>
</feature>
<feature type="transmembrane region" description="Helical" evidence="6">
    <location>
        <begin position="403"/>
        <end position="425"/>
    </location>
</feature>
<feature type="transmembrane region" description="Helical" evidence="6">
    <location>
        <begin position="144"/>
        <end position="166"/>
    </location>
</feature>
<organism evidence="8 9">
    <name type="scientific">Penicillium capsulatum</name>
    <dbReference type="NCBI Taxonomy" id="69766"/>
    <lineage>
        <taxon>Eukaryota</taxon>
        <taxon>Fungi</taxon>
        <taxon>Dikarya</taxon>
        <taxon>Ascomycota</taxon>
        <taxon>Pezizomycotina</taxon>
        <taxon>Eurotiomycetes</taxon>
        <taxon>Eurotiomycetidae</taxon>
        <taxon>Eurotiales</taxon>
        <taxon>Aspergillaceae</taxon>
        <taxon>Penicillium</taxon>
    </lineage>
</organism>
<feature type="transmembrane region" description="Helical" evidence="6">
    <location>
        <begin position="445"/>
        <end position="465"/>
    </location>
</feature>
<dbReference type="AlphaFoldDB" id="A0A9W9IBZ5"/>
<dbReference type="PANTHER" id="PTHR42718:SF9">
    <property type="entry name" value="MAJOR FACILITATOR SUPERFAMILY MULTIDRUG TRANSPORTER MFSC"/>
    <property type="match status" value="1"/>
</dbReference>
<dbReference type="Proteomes" id="UP001146351">
    <property type="component" value="Unassembled WGS sequence"/>
</dbReference>
<evidence type="ECO:0000256" key="5">
    <source>
        <dbReference type="ARBA" id="ARBA00023136"/>
    </source>
</evidence>
<reference evidence="8" key="2">
    <citation type="journal article" date="2023" name="IMA Fungus">
        <title>Comparative genomic study of the Penicillium genus elucidates a diverse pangenome and 15 lateral gene transfer events.</title>
        <authorList>
            <person name="Petersen C."/>
            <person name="Sorensen T."/>
            <person name="Nielsen M.R."/>
            <person name="Sondergaard T.E."/>
            <person name="Sorensen J.L."/>
            <person name="Fitzpatrick D.A."/>
            <person name="Frisvad J.C."/>
            <person name="Nielsen K.L."/>
        </authorList>
    </citation>
    <scope>NUCLEOTIDE SEQUENCE</scope>
    <source>
        <strain evidence="8">IBT 21917</strain>
    </source>
</reference>
<reference evidence="8" key="1">
    <citation type="submission" date="2022-11" db="EMBL/GenBank/DDBJ databases">
        <authorList>
            <person name="Petersen C."/>
        </authorList>
    </citation>
    <scope>NUCLEOTIDE SEQUENCE</scope>
    <source>
        <strain evidence="8">IBT 21917</strain>
    </source>
</reference>
<accession>A0A9W9IBZ5</accession>
<evidence type="ECO:0000256" key="3">
    <source>
        <dbReference type="ARBA" id="ARBA00022692"/>
    </source>
</evidence>
<keyword evidence="4 6" id="KW-1133">Transmembrane helix</keyword>
<evidence type="ECO:0000256" key="6">
    <source>
        <dbReference type="SAM" id="Phobius"/>
    </source>
</evidence>
<dbReference type="EMBL" id="JAPQKO010000003">
    <property type="protein sequence ID" value="KAJ5173104.1"/>
    <property type="molecule type" value="Genomic_DNA"/>
</dbReference>
<feature type="transmembrane region" description="Helical" evidence="6">
    <location>
        <begin position="232"/>
        <end position="256"/>
    </location>
</feature>
<keyword evidence="3 6" id="KW-0812">Transmembrane</keyword>
<dbReference type="PROSITE" id="PS50850">
    <property type="entry name" value="MFS"/>
    <property type="match status" value="1"/>
</dbReference>
<dbReference type="PROSITE" id="PS51257">
    <property type="entry name" value="PROKAR_LIPOPROTEIN"/>
    <property type="match status" value="1"/>
</dbReference>
<gene>
    <name evidence="8" type="ORF">N7492_005697</name>
</gene>
<feature type="transmembrane region" description="Helical" evidence="6">
    <location>
        <begin position="12"/>
        <end position="30"/>
    </location>
</feature>
<dbReference type="InterPro" id="IPR011701">
    <property type="entry name" value="MFS"/>
</dbReference>
<evidence type="ECO:0000256" key="4">
    <source>
        <dbReference type="ARBA" id="ARBA00022989"/>
    </source>
</evidence>
<dbReference type="InterPro" id="IPR036259">
    <property type="entry name" value="MFS_trans_sf"/>
</dbReference>
<evidence type="ECO:0000313" key="8">
    <source>
        <dbReference type="EMBL" id="KAJ5173104.1"/>
    </source>
</evidence>
<evidence type="ECO:0000313" key="9">
    <source>
        <dbReference type="Proteomes" id="UP001146351"/>
    </source>
</evidence>
<sequence>MSRLLPPYGDHTTPLVAWAIVVIACISSFLDLFQSSMVMFGLADIQNDLDFTQADLNWILVAYTLTFATTLPVAGQMADRVGLRSTFLVGNFTLFWTNILNSWTPNQQGLLAGRALAGVGAALTCATGIPIISNTFPPGKNRNAGLATYVSCGPIGTVLGVILGALLTASPAGWRSMFWVNFILAGIASIIGFLIIPSFEPDTARKFDYFGVGTLIAGVCLLVFGLNDAADLGWRTAAIIVTIILGGLLLIAFPFVEHRVKEPAVPLMFMRNPHVLVPLTTFMFVGGGWVTWFYLASEICLNSLHYKTVLAAAYFLPATVASMIGGAVGNKLVGQGYAKFVILVAYIISVGGIIPWGFVGPQFGIWYVIVFSMLYLFPAPAIAVGAQAIILHDIPLEDHGTAAALMNVMYQFGSSLFLAVVNVVMSSTGGSGDNDHDLLVRYRNGMWTLLGFTGAGLLIYMVFYLPLKSTAGGKLNVSCDDVVQDQGEENAKKKDSTESS</sequence>
<comment type="caution">
    <text evidence="8">The sequence shown here is derived from an EMBL/GenBank/DDBJ whole genome shotgun (WGS) entry which is preliminary data.</text>
</comment>
<feature type="transmembrane region" description="Helical" evidence="6">
    <location>
        <begin position="209"/>
        <end position="226"/>
    </location>
</feature>
<feature type="transmembrane region" description="Helical" evidence="6">
    <location>
        <begin position="56"/>
        <end position="74"/>
    </location>
</feature>
<feature type="transmembrane region" description="Helical" evidence="6">
    <location>
        <begin position="276"/>
        <end position="296"/>
    </location>
</feature>
<comment type="subcellular location">
    <subcellularLocation>
        <location evidence="1">Membrane</location>
        <topology evidence="1">Multi-pass membrane protein</topology>
    </subcellularLocation>
</comment>
<feature type="transmembrane region" description="Helical" evidence="6">
    <location>
        <begin position="178"/>
        <end position="197"/>
    </location>
</feature>
<feature type="transmembrane region" description="Helical" evidence="6">
    <location>
        <begin position="111"/>
        <end position="132"/>
    </location>
</feature>
<evidence type="ECO:0000256" key="1">
    <source>
        <dbReference type="ARBA" id="ARBA00004141"/>
    </source>
</evidence>
<dbReference type="InterPro" id="IPR020846">
    <property type="entry name" value="MFS_dom"/>
</dbReference>
<dbReference type="Pfam" id="PF07690">
    <property type="entry name" value="MFS_1"/>
    <property type="match status" value="1"/>
</dbReference>
<feature type="transmembrane region" description="Helical" evidence="6">
    <location>
        <begin position="340"/>
        <end position="359"/>
    </location>
</feature>
<dbReference type="GO" id="GO:0022857">
    <property type="term" value="F:transmembrane transporter activity"/>
    <property type="evidence" value="ECO:0007669"/>
    <property type="project" value="InterPro"/>
</dbReference>
<evidence type="ECO:0000256" key="2">
    <source>
        <dbReference type="ARBA" id="ARBA00022448"/>
    </source>
</evidence>
<name>A0A9W9IBZ5_9EURO</name>
<dbReference type="PANTHER" id="PTHR42718">
    <property type="entry name" value="MAJOR FACILITATOR SUPERFAMILY MULTIDRUG TRANSPORTER MFSC"/>
    <property type="match status" value="1"/>
</dbReference>
<protein>
    <submittedName>
        <fullName evidence="8">Major facilitator superfamily domain general substrate transporter</fullName>
    </submittedName>
</protein>